<reference evidence="20" key="1">
    <citation type="submission" date="2025-08" db="UniProtKB">
        <authorList>
            <consortium name="RefSeq"/>
        </authorList>
    </citation>
    <scope>IDENTIFICATION</scope>
    <source>
        <tissue evidence="20">Gonads</tissue>
    </source>
</reference>
<dbReference type="GO" id="GO:0006353">
    <property type="term" value="P:DNA-templated transcription termination"/>
    <property type="evidence" value="ECO:0007669"/>
    <property type="project" value="UniProtKB-KW"/>
</dbReference>
<dbReference type="InterPro" id="IPR049730">
    <property type="entry name" value="SNF2/RAD54-like_C"/>
</dbReference>
<dbReference type="AlphaFoldDB" id="A0A6J2YK97"/>
<dbReference type="InterPro" id="IPR038718">
    <property type="entry name" value="SNF2-like_sf"/>
</dbReference>
<proteinExistence type="inferred from homology"/>
<evidence type="ECO:0000256" key="11">
    <source>
        <dbReference type="ARBA" id="ARBA00023163"/>
    </source>
</evidence>
<sequence>MDSSSDVIYSDDEDDSYNTPKNKNKDSSEGDLVIDESGEATNRLSFSYVEKSRANRESNIFPIKKSARPILTDSDTDCEGSTQNISNNSTNKLEVPERSVNKSKVRSPSLLASRTSQKDSLNEESSDEEEEMLEKRSSYVSNTKPTRRKSSIYEPDSDHGVENEDDSDSDQALKSRTSFQNKLGDFNFNSMDRQADLQKTNNSNHSVSRRADLELSTNSLNSSAKARNHRFTHQFEFNTAGILNSTAIQDPEKRTKNNLQTNFGREDVSVEILSGNESDIVEISSGEISDSASIEPVSTPIKVRKPKKASKQQTLYPFIVKNQPESPEELKEASIQSLESSSKLDVTPSEYSIQKNVVTSLESELNKMGNMLRTINISALPDGGALLKQRYDQARNNLEEQRVILTQMAITKEDVEVPKNVFANLAWDDLQAGANAVQPKTFGKRAMNTYNVQKAITLDRLQQLHGAIETCPKEEDFAEDPRGLKVELMSHQKRALAWLMFREKEKPSGGILADDMGLGKTLTMLSLIVKCKSEEQSDSDEENEYVGKNMKYKGGSLIVCPASLINQWSGEIDRRLKRGLLSYMLFHGPKRETKIKKIAEYDVVITTYSIVNNEADKESALFKIKWRRIILDEAHQIRNYKSQTSEACCRLSAQSRWALTGTPMHNKELDMYALLKYLRCSPFDDLQVWKRWVGDKSTGGLERLHTVISSLMLRRTKVELMEKGSLLMMPEKKWELINVSLDKDELRVYHKVLIFSQTLFAQFLHQRAEKNQAFVDQKYTDLPGKDPNGEYAKALKILRMNKVKTVSQHEILVLLLRLRQICCHPSLITAMLQEGREDLGDDDEKLEEMNLLEQLSKMNLEDDADVDEHKSDGYLDGIREEKITLKEASRGHLNPSDPVFASDRPSSKVKALLKLLEERVLDTEDKAIIVSQWSSYLNLISVHLKRFGIEFSQLDGKVPVNKRIDIIDRFNNPKHKMKVLLLSLTAGGVGLNLVGGNHLFLLDLHWNPQLENQAQDRIYRVGQTKPVFIYKLMALDTIEERIKALQERKLSMAEGVLTGTKQVVQSKLTMEDLRMIFGM</sequence>
<dbReference type="PROSITE" id="PS51192">
    <property type="entry name" value="HELICASE_ATP_BIND_1"/>
    <property type="match status" value="1"/>
</dbReference>
<evidence type="ECO:0000256" key="14">
    <source>
        <dbReference type="ARBA" id="ARBA00079067"/>
    </source>
</evidence>
<evidence type="ECO:0000256" key="3">
    <source>
        <dbReference type="ARBA" id="ARBA00022472"/>
    </source>
</evidence>
<feature type="compositionally biased region" description="Acidic residues" evidence="16">
    <location>
        <begin position="122"/>
        <end position="132"/>
    </location>
</feature>
<evidence type="ECO:0000259" key="17">
    <source>
        <dbReference type="PROSITE" id="PS51192"/>
    </source>
</evidence>
<evidence type="ECO:0000256" key="15">
    <source>
        <dbReference type="ARBA" id="ARBA00082628"/>
    </source>
</evidence>
<keyword evidence="19" id="KW-1185">Reference proteome</keyword>
<comment type="similarity">
    <text evidence="2">Belongs to the SNF2/RAD54 helicase family.</text>
</comment>
<dbReference type="PANTHER" id="PTHR45626">
    <property type="entry name" value="TRANSCRIPTION TERMINATION FACTOR 2-RELATED"/>
    <property type="match status" value="1"/>
</dbReference>
<evidence type="ECO:0000256" key="8">
    <source>
        <dbReference type="ARBA" id="ARBA00022840"/>
    </source>
</evidence>
<evidence type="ECO:0000256" key="6">
    <source>
        <dbReference type="ARBA" id="ARBA00022801"/>
    </source>
</evidence>
<dbReference type="OrthoDB" id="423559at2759"/>
<dbReference type="Pfam" id="PF00271">
    <property type="entry name" value="Helicase_C"/>
    <property type="match status" value="1"/>
</dbReference>
<dbReference type="InterPro" id="IPR027417">
    <property type="entry name" value="P-loop_NTPase"/>
</dbReference>
<feature type="compositionally biased region" description="Polar residues" evidence="16">
    <location>
        <begin position="79"/>
        <end position="92"/>
    </location>
</feature>
<evidence type="ECO:0000256" key="12">
    <source>
        <dbReference type="ARBA" id="ARBA00023242"/>
    </source>
</evidence>
<dbReference type="PANTHER" id="PTHR45626:SF50">
    <property type="entry name" value="TRANSCRIPTION TERMINATION FACTOR 2"/>
    <property type="match status" value="1"/>
</dbReference>
<dbReference type="RefSeq" id="XP_030764453.1">
    <property type="nucleotide sequence ID" value="XM_030908593.1"/>
</dbReference>
<dbReference type="GO" id="GO:0006281">
    <property type="term" value="P:DNA repair"/>
    <property type="evidence" value="ECO:0007669"/>
    <property type="project" value="TreeGrafter"/>
</dbReference>
<evidence type="ECO:0000256" key="9">
    <source>
        <dbReference type="ARBA" id="ARBA00023015"/>
    </source>
</evidence>
<name>A0A6J2YK97_SITOR</name>
<dbReference type="InterPro" id="IPR000330">
    <property type="entry name" value="SNF2_N"/>
</dbReference>
<dbReference type="SMART" id="SM00490">
    <property type="entry name" value="HELICc"/>
    <property type="match status" value="1"/>
</dbReference>
<dbReference type="GO" id="GO:0005524">
    <property type="term" value="F:ATP binding"/>
    <property type="evidence" value="ECO:0007669"/>
    <property type="project" value="UniProtKB-KW"/>
</dbReference>
<dbReference type="Pfam" id="PF00176">
    <property type="entry name" value="SNF2-rel_dom"/>
    <property type="match status" value="1"/>
</dbReference>
<dbReference type="PROSITE" id="PS51194">
    <property type="entry name" value="HELICASE_CTER"/>
    <property type="match status" value="1"/>
</dbReference>
<dbReference type="Gene3D" id="3.40.50.10810">
    <property type="entry name" value="Tandem AAA-ATPase domain"/>
    <property type="match status" value="1"/>
</dbReference>
<keyword evidence="5" id="KW-0547">Nucleotide-binding</keyword>
<dbReference type="SUPFAM" id="SSF52540">
    <property type="entry name" value="P-loop containing nucleoside triphosphate hydrolases"/>
    <property type="match status" value="2"/>
</dbReference>
<comment type="subcellular location">
    <subcellularLocation>
        <location evidence="1">Nucleus</location>
    </subcellularLocation>
</comment>
<evidence type="ECO:0000256" key="10">
    <source>
        <dbReference type="ARBA" id="ARBA00023125"/>
    </source>
</evidence>
<evidence type="ECO:0000256" key="16">
    <source>
        <dbReference type="SAM" id="MobiDB-lite"/>
    </source>
</evidence>
<dbReference type="GO" id="GO:0016787">
    <property type="term" value="F:hydrolase activity"/>
    <property type="evidence" value="ECO:0007669"/>
    <property type="project" value="UniProtKB-KW"/>
</dbReference>
<feature type="domain" description="Helicase ATP-binding" evidence="17">
    <location>
        <begin position="501"/>
        <end position="681"/>
    </location>
</feature>
<dbReference type="InParanoid" id="A0A6J2YK97"/>
<evidence type="ECO:0000259" key="18">
    <source>
        <dbReference type="PROSITE" id="PS51194"/>
    </source>
</evidence>
<dbReference type="InterPro" id="IPR050628">
    <property type="entry name" value="SNF2_RAD54_helicase_TF"/>
</dbReference>
<keyword evidence="7" id="KW-0347">Helicase</keyword>
<dbReference type="GO" id="GO:0005737">
    <property type="term" value="C:cytoplasm"/>
    <property type="evidence" value="ECO:0007669"/>
    <property type="project" value="UniProtKB-ARBA"/>
</dbReference>
<dbReference type="GO" id="GO:0005634">
    <property type="term" value="C:nucleus"/>
    <property type="evidence" value="ECO:0007669"/>
    <property type="project" value="UniProtKB-SubCell"/>
</dbReference>
<keyword evidence="4" id="KW-0597">Phosphoprotein</keyword>
<accession>A0A6J2YK97</accession>
<dbReference type="GO" id="GO:0003677">
    <property type="term" value="F:DNA binding"/>
    <property type="evidence" value="ECO:0007669"/>
    <property type="project" value="UniProtKB-KW"/>
</dbReference>
<dbReference type="InterPro" id="IPR014001">
    <property type="entry name" value="Helicase_ATP-bd"/>
</dbReference>
<feature type="region of interest" description="Disordered" evidence="16">
    <location>
        <begin position="1"/>
        <end position="172"/>
    </location>
</feature>
<dbReference type="CDD" id="cd18793">
    <property type="entry name" value="SF2_C_SNF"/>
    <property type="match status" value="1"/>
</dbReference>
<gene>
    <name evidence="20" type="primary">LOC115888754</name>
</gene>
<dbReference type="FunCoup" id="A0A6J2YK97">
    <property type="interactions" value="1679"/>
</dbReference>
<evidence type="ECO:0000256" key="7">
    <source>
        <dbReference type="ARBA" id="ARBA00022806"/>
    </source>
</evidence>
<keyword evidence="11" id="KW-0804">Transcription</keyword>
<feature type="region of interest" description="Disordered" evidence="16">
    <location>
        <begin position="322"/>
        <end position="341"/>
    </location>
</feature>
<dbReference type="Gene3D" id="3.40.50.300">
    <property type="entry name" value="P-loop containing nucleotide triphosphate hydrolases"/>
    <property type="match status" value="1"/>
</dbReference>
<keyword evidence="9" id="KW-0805">Transcription regulation</keyword>
<evidence type="ECO:0000313" key="20">
    <source>
        <dbReference type="RefSeq" id="XP_030764453.1"/>
    </source>
</evidence>
<keyword evidence="10" id="KW-0238">DNA-binding</keyword>
<dbReference type="GO" id="GO:0004386">
    <property type="term" value="F:helicase activity"/>
    <property type="evidence" value="ECO:0007669"/>
    <property type="project" value="UniProtKB-KW"/>
</dbReference>
<dbReference type="FunFam" id="3.40.50.10810:FF:000043">
    <property type="entry name" value="Transcription termination factor 2"/>
    <property type="match status" value="1"/>
</dbReference>
<organism evidence="19 20">
    <name type="scientific">Sitophilus oryzae</name>
    <name type="common">Rice weevil</name>
    <name type="synonym">Curculio oryzae</name>
    <dbReference type="NCBI Taxonomy" id="7048"/>
    <lineage>
        <taxon>Eukaryota</taxon>
        <taxon>Metazoa</taxon>
        <taxon>Ecdysozoa</taxon>
        <taxon>Arthropoda</taxon>
        <taxon>Hexapoda</taxon>
        <taxon>Insecta</taxon>
        <taxon>Pterygota</taxon>
        <taxon>Neoptera</taxon>
        <taxon>Endopterygota</taxon>
        <taxon>Coleoptera</taxon>
        <taxon>Polyphaga</taxon>
        <taxon>Cucujiformia</taxon>
        <taxon>Curculionidae</taxon>
        <taxon>Dryophthorinae</taxon>
        <taxon>Sitophilus</taxon>
    </lineage>
</organism>
<evidence type="ECO:0000256" key="4">
    <source>
        <dbReference type="ARBA" id="ARBA00022553"/>
    </source>
</evidence>
<dbReference type="SMART" id="SM00487">
    <property type="entry name" value="DEXDc"/>
    <property type="match status" value="1"/>
</dbReference>
<dbReference type="Proteomes" id="UP000504635">
    <property type="component" value="Unplaced"/>
</dbReference>
<evidence type="ECO:0000256" key="13">
    <source>
        <dbReference type="ARBA" id="ARBA00070113"/>
    </source>
</evidence>
<keyword evidence="12" id="KW-0539">Nucleus</keyword>
<dbReference type="GO" id="GO:0008094">
    <property type="term" value="F:ATP-dependent activity, acting on DNA"/>
    <property type="evidence" value="ECO:0007669"/>
    <property type="project" value="UniProtKB-ARBA"/>
</dbReference>
<evidence type="ECO:0000256" key="2">
    <source>
        <dbReference type="ARBA" id="ARBA00007025"/>
    </source>
</evidence>
<evidence type="ECO:0000256" key="1">
    <source>
        <dbReference type="ARBA" id="ARBA00004123"/>
    </source>
</evidence>
<evidence type="ECO:0000256" key="5">
    <source>
        <dbReference type="ARBA" id="ARBA00022741"/>
    </source>
</evidence>
<dbReference type="GeneID" id="115888754"/>
<evidence type="ECO:0000313" key="19">
    <source>
        <dbReference type="Proteomes" id="UP000504635"/>
    </source>
</evidence>
<dbReference type="KEGG" id="soy:115888754"/>
<dbReference type="InterPro" id="IPR001650">
    <property type="entry name" value="Helicase_C-like"/>
</dbReference>
<keyword evidence="3" id="KW-0806">Transcription termination</keyword>
<keyword evidence="6" id="KW-0378">Hydrolase</keyword>
<keyword evidence="8" id="KW-0067">ATP-binding</keyword>
<protein>
    <recommendedName>
        <fullName evidence="13">Transcription termination factor 2</fullName>
    </recommendedName>
    <alternativeName>
        <fullName evidence="15">RNA polymerase II termination factor</fullName>
    </alternativeName>
    <alternativeName>
        <fullName evidence="14">Transcription release factor 2</fullName>
    </alternativeName>
</protein>
<feature type="domain" description="Helicase C-terminal" evidence="18">
    <location>
        <begin position="908"/>
        <end position="1064"/>
    </location>
</feature>